<accession>A0ABR3EMR3</accession>
<name>A0ABR3EMR3_9AGAR</name>
<reference evidence="1 2" key="1">
    <citation type="submission" date="2024-02" db="EMBL/GenBank/DDBJ databases">
        <title>A draft genome for the cacao thread blight pathogen Marasmius crinis-equi.</title>
        <authorList>
            <person name="Cohen S.P."/>
            <person name="Baruah I.K."/>
            <person name="Amoako-Attah I."/>
            <person name="Bukari Y."/>
            <person name="Meinhardt L.W."/>
            <person name="Bailey B.A."/>
        </authorList>
    </citation>
    <scope>NUCLEOTIDE SEQUENCE [LARGE SCALE GENOMIC DNA]</scope>
    <source>
        <strain evidence="1 2">GH-76</strain>
    </source>
</reference>
<proteinExistence type="predicted"/>
<keyword evidence="2" id="KW-1185">Reference proteome</keyword>
<evidence type="ECO:0000313" key="2">
    <source>
        <dbReference type="Proteomes" id="UP001465976"/>
    </source>
</evidence>
<comment type="caution">
    <text evidence="1">The sequence shown here is derived from an EMBL/GenBank/DDBJ whole genome shotgun (WGS) entry which is preliminary data.</text>
</comment>
<dbReference type="EMBL" id="JBAHYK010002951">
    <property type="protein sequence ID" value="KAL0564157.1"/>
    <property type="molecule type" value="Genomic_DNA"/>
</dbReference>
<organism evidence="1 2">
    <name type="scientific">Marasmius crinis-equi</name>
    <dbReference type="NCBI Taxonomy" id="585013"/>
    <lineage>
        <taxon>Eukaryota</taxon>
        <taxon>Fungi</taxon>
        <taxon>Dikarya</taxon>
        <taxon>Basidiomycota</taxon>
        <taxon>Agaricomycotina</taxon>
        <taxon>Agaricomycetes</taxon>
        <taxon>Agaricomycetidae</taxon>
        <taxon>Agaricales</taxon>
        <taxon>Marasmiineae</taxon>
        <taxon>Marasmiaceae</taxon>
        <taxon>Marasmius</taxon>
    </lineage>
</organism>
<evidence type="ECO:0000313" key="1">
    <source>
        <dbReference type="EMBL" id="KAL0564157.1"/>
    </source>
</evidence>
<sequence>MGRAKIAELIKENANTTKAMLVIKALSEVYPALVLRDLKGDYGAGDEELLAIDPFTAQTILGNARLENSKREGGHEAAVETGTLRPLIEPLGKSIWVFTKTEHINFESMRMAYLHTQHVTEKGKRAVVLFSRHLEGAIRAFEEIMAKLEDEENDEQL</sequence>
<protein>
    <submittedName>
        <fullName evidence="1">Uncharacterized protein</fullName>
    </submittedName>
</protein>
<gene>
    <name evidence="1" type="ORF">V5O48_017896</name>
</gene>
<dbReference type="Proteomes" id="UP001465976">
    <property type="component" value="Unassembled WGS sequence"/>
</dbReference>